<dbReference type="OrthoDB" id="1955140at2"/>
<dbReference type="InterPro" id="IPR009711">
    <property type="entry name" value="UPF0473"/>
</dbReference>
<dbReference type="STRING" id="84024.ERS852471_00272"/>
<gene>
    <name evidence="1" type="ORF">ERS852470_01319</name>
</gene>
<protein>
    <submittedName>
        <fullName evidence="1">Uncharacterized protein conserved in bacteria</fullName>
    </submittedName>
</protein>
<dbReference type="EMBL" id="CYZV01000012">
    <property type="protein sequence ID" value="CUO05301.1"/>
    <property type="molecule type" value="Genomic_DNA"/>
</dbReference>
<accession>A0A173XDN7</accession>
<reference evidence="1 2" key="1">
    <citation type="submission" date="2015-09" db="EMBL/GenBank/DDBJ databases">
        <authorList>
            <consortium name="Pathogen Informatics"/>
        </authorList>
    </citation>
    <scope>NUCLEOTIDE SEQUENCE [LARGE SCALE GENOMIC DNA]</scope>
    <source>
        <strain evidence="1 2">2789STDY5834855</strain>
    </source>
</reference>
<name>A0A173XDN7_9CLOT</name>
<organism evidence="1 2">
    <name type="scientific">Clostridium disporicum</name>
    <dbReference type="NCBI Taxonomy" id="84024"/>
    <lineage>
        <taxon>Bacteria</taxon>
        <taxon>Bacillati</taxon>
        <taxon>Bacillota</taxon>
        <taxon>Clostridia</taxon>
        <taxon>Eubacteriales</taxon>
        <taxon>Clostridiaceae</taxon>
        <taxon>Clostridium</taxon>
    </lineage>
</organism>
<dbReference type="Proteomes" id="UP000095558">
    <property type="component" value="Unassembled WGS sequence"/>
</dbReference>
<proteinExistence type="predicted"/>
<evidence type="ECO:0000313" key="1">
    <source>
        <dbReference type="EMBL" id="CUO05301.1"/>
    </source>
</evidence>
<dbReference type="RefSeq" id="WP_042397050.1">
    <property type="nucleotide sequence ID" value="NZ_CYYT01000002.1"/>
</dbReference>
<dbReference type="AlphaFoldDB" id="A0A173XDN7"/>
<dbReference type="Pfam" id="PF06949">
    <property type="entry name" value="DUF1292"/>
    <property type="match status" value="1"/>
</dbReference>
<evidence type="ECO:0000313" key="2">
    <source>
        <dbReference type="Proteomes" id="UP000095558"/>
    </source>
</evidence>
<dbReference type="GeneID" id="83011549"/>
<sequence length="91" mass="10648">MEKDLKTIQLFDEDGNEINLNVIAFFDMVNPETEEKSEYVIVQEVGYEDENPFALKVVKDEDNEDMFELIDNEVELAAIEEAYNTIFMDEE</sequence>